<evidence type="ECO:0000313" key="2">
    <source>
        <dbReference type="EMBL" id="KAK3950814.1"/>
    </source>
</evidence>
<feature type="transmembrane region" description="Helical" evidence="1">
    <location>
        <begin position="76"/>
        <end position="94"/>
    </location>
</feature>
<evidence type="ECO:0000313" key="3">
    <source>
        <dbReference type="Proteomes" id="UP001303222"/>
    </source>
</evidence>
<keyword evidence="1" id="KW-0472">Membrane</keyword>
<comment type="caution">
    <text evidence="2">The sequence shown here is derived from an EMBL/GenBank/DDBJ whole genome shotgun (WGS) entry which is preliminary data.</text>
</comment>
<dbReference type="Proteomes" id="UP001303222">
    <property type="component" value="Unassembled WGS sequence"/>
</dbReference>
<keyword evidence="1" id="KW-1133">Transmembrane helix</keyword>
<dbReference type="EMBL" id="MU859165">
    <property type="protein sequence ID" value="KAK3950814.1"/>
    <property type="molecule type" value="Genomic_DNA"/>
</dbReference>
<sequence>MSFVAARVFGSSAVRRSFESCIRSLLKLCRAWDYCGFRDFPTLSGAQSELVSELNPTYTLVTHHKSCALRQSNRPFAFYVCVIVVFTFGVYGAAEKLRPLDSWYSTGWQGLTGKERSFQSSWLHFGAPDGRGVRSHESKAGKNLWPEVARQDWTTGRSTLVTIAGRSADVPWLGIPR</sequence>
<dbReference type="AlphaFoldDB" id="A0AAN6NRM4"/>
<proteinExistence type="predicted"/>
<organism evidence="2 3">
    <name type="scientific">Pseudoneurospora amorphoporcata</name>
    <dbReference type="NCBI Taxonomy" id="241081"/>
    <lineage>
        <taxon>Eukaryota</taxon>
        <taxon>Fungi</taxon>
        <taxon>Dikarya</taxon>
        <taxon>Ascomycota</taxon>
        <taxon>Pezizomycotina</taxon>
        <taxon>Sordariomycetes</taxon>
        <taxon>Sordariomycetidae</taxon>
        <taxon>Sordariales</taxon>
        <taxon>Sordariaceae</taxon>
        <taxon>Pseudoneurospora</taxon>
    </lineage>
</organism>
<accession>A0AAN6NRM4</accession>
<gene>
    <name evidence="2" type="ORF">QBC32DRAFT_6817</name>
</gene>
<evidence type="ECO:0000256" key="1">
    <source>
        <dbReference type="SAM" id="Phobius"/>
    </source>
</evidence>
<reference evidence="2" key="2">
    <citation type="submission" date="2023-06" db="EMBL/GenBank/DDBJ databases">
        <authorList>
            <consortium name="Lawrence Berkeley National Laboratory"/>
            <person name="Mondo S.J."/>
            <person name="Hensen N."/>
            <person name="Bonometti L."/>
            <person name="Westerberg I."/>
            <person name="Brannstrom I.O."/>
            <person name="Guillou S."/>
            <person name="Cros-Aarteil S."/>
            <person name="Calhoun S."/>
            <person name="Haridas S."/>
            <person name="Kuo A."/>
            <person name="Pangilinan J."/>
            <person name="Riley R."/>
            <person name="Labutti K."/>
            <person name="Andreopoulos B."/>
            <person name="Lipzen A."/>
            <person name="Chen C."/>
            <person name="Yanf M."/>
            <person name="Daum C."/>
            <person name="Ng V."/>
            <person name="Clum A."/>
            <person name="Steindorff A."/>
            <person name="Ohm R."/>
            <person name="Martin F."/>
            <person name="Silar P."/>
            <person name="Natvig D."/>
            <person name="Lalanne C."/>
            <person name="Gautier V."/>
            <person name="Ament-Velasquez S.L."/>
            <person name="Kruys A."/>
            <person name="Hutchinson M.I."/>
            <person name="Powell A.J."/>
            <person name="Barry K."/>
            <person name="Miller A.N."/>
            <person name="Grigoriev I.V."/>
            <person name="Debuchy R."/>
            <person name="Gladieux P."/>
            <person name="Thoren M.H."/>
            <person name="Johannesson H."/>
        </authorList>
    </citation>
    <scope>NUCLEOTIDE SEQUENCE</scope>
    <source>
        <strain evidence="2">CBS 626.80</strain>
    </source>
</reference>
<reference evidence="2" key="1">
    <citation type="journal article" date="2023" name="Mol. Phylogenet. Evol.">
        <title>Genome-scale phylogeny and comparative genomics of the fungal order Sordariales.</title>
        <authorList>
            <person name="Hensen N."/>
            <person name="Bonometti L."/>
            <person name="Westerberg I."/>
            <person name="Brannstrom I.O."/>
            <person name="Guillou S."/>
            <person name="Cros-Aarteil S."/>
            <person name="Calhoun S."/>
            <person name="Haridas S."/>
            <person name="Kuo A."/>
            <person name="Mondo S."/>
            <person name="Pangilinan J."/>
            <person name="Riley R."/>
            <person name="LaButti K."/>
            <person name="Andreopoulos B."/>
            <person name="Lipzen A."/>
            <person name="Chen C."/>
            <person name="Yan M."/>
            <person name="Daum C."/>
            <person name="Ng V."/>
            <person name="Clum A."/>
            <person name="Steindorff A."/>
            <person name="Ohm R.A."/>
            <person name="Martin F."/>
            <person name="Silar P."/>
            <person name="Natvig D.O."/>
            <person name="Lalanne C."/>
            <person name="Gautier V."/>
            <person name="Ament-Velasquez S.L."/>
            <person name="Kruys A."/>
            <person name="Hutchinson M.I."/>
            <person name="Powell A.J."/>
            <person name="Barry K."/>
            <person name="Miller A.N."/>
            <person name="Grigoriev I.V."/>
            <person name="Debuchy R."/>
            <person name="Gladieux P."/>
            <person name="Hiltunen Thoren M."/>
            <person name="Johannesson H."/>
        </authorList>
    </citation>
    <scope>NUCLEOTIDE SEQUENCE</scope>
    <source>
        <strain evidence="2">CBS 626.80</strain>
    </source>
</reference>
<name>A0AAN6NRM4_9PEZI</name>
<keyword evidence="3" id="KW-1185">Reference proteome</keyword>
<protein>
    <submittedName>
        <fullName evidence="2">Uncharacterized protein</fullName>
    </submittedName>
</protein>
<keyword evidence="1" id="KW-0812">Transmembrane</keyword>